<sequence>MNTFSQEINQLFKHPDENLKKTNKMEKLQPDNVNPITYLPQKANGTT</sequence>
<dbReference type="EMBL" id="CAJVPV010001955">
    <property type="protein sequence ID" value="CAG8513490.1"/>
    <property type="molecule type" value="Genomic_DNA"/>
</dbReference>
<dbReference type="AlphaFoldDB" id="A0A9N9F698"/>
<accession>A0A9N9F698</accession>
<dbReference type="Proteomes" id="UP000789342">
    <property type="component" value="Unassembled WGS sequence"/>
</dbReference>
<feature type="region of interest" description="Disordered" evidence="1">
    <location>
        <begin position="24"/>
        <end position="47"/>
    </location>
</feature>
<name>A0A9N9F698_9GLOM</name>
<keyword evidence="3" id="KW-1185">Reference proteome</keyword>
<organism evidence="2 3">
    <name type="scientific">Acaulospora morrowiae</name>
    <dbReference type="NCBI Taxonomy" id="94023"/>
    <lineage>
        <taxon>Eukaryota</taxon>
        <taxon>Fungi</taxon>
        <taxon>Fungi incertae sedis</taxon>
        <taxon>Mucoromycota</taxon>
        <taxon>Glomeromycotina</taxon>
        <taxon>Glomeromycetes</taxon>
        <taxon>Diversisporales</taxon>
        <taxon>Acaulosporaceae</taxon>
        <taxon>Acaulospora</taxon>
    </lineage>
</organism>
<comment type="caution">
    <text evidence="2">The sequence shown here is derived from an EMBL/GenBank/DDBJ whole genome shotgun (WGS) entry which is preliminary data.</text>
</comment>
<reference evidence="2" key="1">
    <citation type="submission" date="2021-06" db="EMBL/GenBank/DDBJ databases">
        <authorList>
            <person name="Kallberg Y."/>
            <person name="Tangrot J."/>
            <person name="Rosling A."/>
        </authorList>
    </citation>
    <scope>NUCLEOTIDE SEQUENCE</scope>
    <source>
        <strain evidence="2">CL551</strain>
    </source>
</reference>
<evidence type="ECO:0000313" key="2">
    <source>
        <dbReference type="EMBL" id="CAG8513490.1"/>
    </source>
</evidence>
<gene>
    <name evidence="2" type="ORF">AMORRO_LOCUS3846</name>
</gene>
<evidence type="ECO:0000313" key="3">
    <source>
        <dbReference type="Proteomes" id="UP000789342"/>
    </source>
</evidence>
<protein>
    <submittedName>
        <fullName evidence="2">7356_t:CDS:1</fullName>
    </submittedName>
</protein>
<evidence type="ECO:0000256" key="1">
    <source>
        <dbReference type="SAM" id="MobiDB-lite"/>
    </source>
</evidence>
<proteinExistence type="predicted"/>